<dbReference type="EMBL" id="AP021906">
    <property type="protein sequence ID" value="BBP91355.1"/>
    <property type="molecule type" value="Genomic_DNA"/>
</dbReference>
<accession>A0A5S9MF24</accession>
<keyword evidence="3 6" id="KW-0812">Transmembrane</keyword>
<organism evidence="8 9">
    <name type="scientific">Bacillus safensis</name>
    <dbReference type="NCBI Taxonomy" id="561879"/>
    <lineage>
        <taxon>Bacteria</taxon>
        <taxon>Bacillati</taxon>
        <taxon>Bacillota</taxon>
        <taxon>Bacilli</taxon>
        <taxon>Bacillales</taxon>
        <taxon>Bacillaceae</taxon>
        <taxon>Bacillus</taxon>
    </lineage>
</organism>
<gene>
    <name evidence="8" type="ORF">BsIDN1_49730</name>
</gene>
<evidence type="ECO:0000313" key="8">
    <source>
        <dbReference type="EMBL" id="BBP91355.1"/>
    </source>
</evidence>
<protein>
    <recommendedName>
        <fullName evidence="7">Citrate transporter-like domain-containing protein</fullName>
    </recommendedName>
</protein>
<dbReference type="InterPro" id="IPR004680">
    <property type="entry name" value="Cit_transptr-like_dom"/>
</dbReference>
<sequence>MINYPKVEDQRERILSHAGNALTVITLVFAAGIFTGIFSGTKMVESIAHLVIYMIPDSYSSFFPLIVALTSMPFTFVLSNDAYYFGVLPILAEAGAAYGIDPVEIARASIIGQPVHLLSPLVASTLLLVSMLNKDIGDLQKYALLWTVLTALFTTLIALLTGAISIF</sequence>
<reference evidence="8 9" key="1">
    <citation type="submission" date="2019-12" db="EMBL/GenBank/DDBJ databases">
        <title>Full genome sequence of a Bacillus safensis strain isolated from commercially available natto in Indonesia.</title>
        <authorList>
            <person name="Yoshida M."/>
            <person name="Uomi M."/>
            <person name="Waturangi D."/>
            <person name="Ekaputri J.J."/>
            <person name="Setiamarga D.H.E."/>
        </authorList>
    </citation>
    <scope>NUCLEOTIDE SEQUENCE [LARGE SCALE GENOMIC DNA]</scope>
    <source>
        <strain evidence="8 9">IDN1</strain>
    </source>
</reference>
<keyword evidence="2" id="KW-0813">Transport</keyword>
<dbReference type="Pfam" id="PF03600">
    <property type="entry name" value="CitMHS"/>
    <property type="match status" value="1"/>
</dbReference>
<dbReference type="Proteomes" id="UP000464658">
    <property type="component" value="Chromosome"/>
</dbReference>
<comment type="subcellular location">
    <subcellularLocation>
        <location evidence="1">Membrane</location>
        <topology evidence="1">Multi-pass membrane protein</topology>
    </subcellularLocation>
</comment>
<dbReference type="InterPro" id="IPR014738">
    <property type="entry name" value="Citrate_transporter"/>
</dbReference>
<dbReference type="GO" id="GO:0016020">
    <property type="term" value="C:membrane"/>
    <property type="evidence" value="ECO:0007669"/>
    <property type="project" value="UniProtKB-SubCell"/>
</dbReference>
<dbReference type="AlphaFoldDB" id="A0A5S9MF24"/>
<dbReference type="GO" id="GO:0015137">
    <property type="term" value="F:citrate transmembrane transporter activity"/>
    <property type="evidence" value="ECO:0007669"/>
    <property type="project" value="InterPro"/>
</dbReference>
<evidence type="ECO:0000256" key="1">
    <source>
        <dbReference type="ARBA" id="ARBA00004141"/>
    </source>
</evidence>
<dbReference type="NCBIfam" id="TIGR00784">
    <property type="entry name" value="citMHS"/>
    <property type="match status" value="1"/>
</dbReference>
<feature type="transmembrane region" description="Helical" evidence="6">
    <location>
        <begin position="21"/>
        <end position="41"/>
    </location>
</feature>
<feature type="transmembrane region" description="Helical" evidence="6">
    <location>
        <begin position="144"/>
        <end position="166"/>
    </location>
</feature>
<keyword evidence="4 6" id="KW-1133">Transmembrane helix</keyword>
<feature type="transmembrane region" description="Helical" evidence="6">
    <location>
        <begin position="82"/>
        <end position="100"/>
    </location>
</feature>
<feature type="transmembrane region" description="Helical" evidence="6">
    <location>
        <begin position="115"/>
        <end position="132"/>
    </location>
</feature>
<evidence type="ECO:0000256" key="3">
    <source>
        <dbReference type="ARBA" id="ARBA00022692"/>
    </source>
</evidence>
<evidence type="ECO:0000256" key="6">
    <source>
        <dbReference type="SAM" id="Phobius"/>
    </source>
</evidence>
<feature type="transmembrane region" description="Helical" evidence="6">
    <location>
        <begin position="47"/>
        <end position="70"/>
    </location>
</feature>
<evidence type="ECO:0000313" key="9">
    <source>
        <dbReference type="Proteomes" id="UP000464658"/>
    </source>
</evidence>
<evidence type="ECO:0000259" key="7">
    <source>
        <dbReference type="Pfam" id="PF03600"/>
    </source>
</evidence>
<evidence type="ECO:0000256" key="2">
    <source>
        <dbReference type="ARBA" id="ARBA00022448"/>
    </source>
</evidence>
<name>A0A5S9MF24_BACIA</name>
<feature type="domain" description="Citrate transporter-like" evidence="7">
    <location>
        <begin position="26"/>
        <end position="112"/>
    </location>
</feature>
<evidence type="ECO:0000256" key="5">
    <source>
        <dbReference type="ARBA" id="ARBA00023136"/>
    </source>
</evidence>
<evidence type="ECO:0000256" key="4">
    <source>
        <dbReference type="ARBA" id="ARBA00022989"/>
    </source>
</evidence>
<proteinExistence type="predicted"/>
<keyword evidence="5 6" id="KW-0472">Membrane</keyword>